<dbReference type="InterPro" id="IPR038765">
    <property type="entry name" value="Papain-like_cys_pep_sf"/>
</dbReference>
<evidence type="ECO:0000256" key="4">
    <source>
        <dbReference type="ARBA" id="ARBA00022807"/>
    </source>
</evidence>
<dbReference type="GO" id="GO:0008234">
    <property type="term" value="F:cysteine-type peptidase activity"/>
    <property type="evidence" value="ECO:0007669"/>
    <property type="project" value="UniProtKB-KW"/>
</dbReference>
<evidence type="ECO:0000256" key="1">
    <source>
        <dbReference type="ARBA" id="ARBA00007074"/>
    </source>
</evidence>
<dbReference type="STRING" id="666681.M301_0430"/>
<gene>
    <name evidence="7" type="ordered locus">M301_0430</name>
</gene>
<proteinExistence type="inferred from homology"/>
<keyword evidence="8" id="KW-1185">Reference proteome</keyword>
<feature type="signal peptide" evidence="5">
    <location>
        <begin position="1"/>
        <end position="24"/>
    </location>
</feature>
<protein>
    <submittedName>
        <fullName evidence="7">NLP/P60 protein</fullName>
    </submittedName>
</protein>
<dbReference type="InterPro" id="IPR051202">
    <property type="entry name" value="Peptidase_C40"/>
</dbReference>
<evidence type="ECO:0000259" key="6">
    <source>
        <dbReference type="PROSITE" id="PS51935"/>
    </source>
</evidence>
<dbReference type="eggNOG" id="COG0791">
    <property type="taxonomic scope" value="Bacteria"/>
</dbReference>
<comment type="similarity">
    <text evidence="1">Belongs to the peptidase C40 family.</text>
</comment>
<reference evidence="8" key="1">
    <citation type="submission" date="2010-05" db="EMBL/GenBank/DDBJ databases">
        <title>Complete sequence of Methylotenera sp. 301.</title>
        <authorList>
            <person name="Lucas S."/>
            <person name="Copeland A."/>
            <person name="Lapidus A."/>
            <person name="Cheng J.-F."/>
            <person name="Bruce D."/>
            <person name="Goodwin L."/>
            <person name="Pitluck S."/>
            <person name="Clum A."/>
            <person name="Land M."/>
            <person name="Hauser L."/>
            <person name="Kyrpides N."/>
            <person name="Ivanova N."/>
            <person name="Chistoservova L."/>
            <person name="Kalyuzhnaya M."/>
            <person name="Woyke T."/>
        </authorList>
    </citation>
    <scope>NUCLEOTIDE SEQUENCE [LARGE SCALE GENOMIC DNA]</scope>
    <source>
        <strain evidence="8">301</strain>
    </source>
</reference>
<dbReference type="GO" id="GO:0006508">
    <property type="term" value="P:proteolysis"/>
    <property type="evidence" value="ECO:0007669"/>
    <property type="project" value="UniProtKB-KW"/>
</dbReference>
<dbReference type="InterPro" id="IPR000064">
    <property type="entry name" value="NLP_P60_dom"/>
</dbReference>
<evidence type="ECO:0000256" key="3">
    <source>
        <dbReference type="ARBA" id="ARBA00022801"/>
    </source>
</evidence>
<evidence type="ECO:0000313" key="8">
    <source>
        <dbReference type="Proteomes" id="UP000000383"/>
    </source>
</evidence>
<keyword evidence="5" id="KW-0732">Signal</keyword>
<evidence type="ECO:0000313" key="7">
    <source>
        <dbReference type="EMBL" id="ADI28814.1"/>
    </source>
</evidence>
<dbReference type="Proteomes" id="UP000000383">
    <property type="component" value="Chromosome"/>
</dbReference>
<dbReference type="OrthoDB" id="9807055at2"/>
<dbReference type="EMBL" id="CP002056">
    <property type="protein sequence ID" value="ADI28814.1"/>
    <property type="molecule type" value="Genomic_DNA"/>
</dbReference>
<keyword evidence="3" id="KW-0378">Hydrolase</keyword>
<dbReference type="Gene3D" id="3.90.1720.10">
    <property type="entry name" value="endopeptidase domain like (from Nostoc punctiforme)"/>
    <property type="match status" value="1"/>
</dbReference>
<dbReference type="KEGG" id="meh:M301_0430"/>
<keyword evidence="2" id="KW-0645">Protease</keyword>
<dbReference type="PANTHER" id="PTHR47053">
    <property type="entry name" value="MUREIN DD-ENDOPEPTIDASE MEPH-RELATED"/>
    <property type="match status" value="1"/>
</dbReference>
<dbReference type="HOGENOM" id="CLU_016043_7_1_4"/>
<evidence type="ECO:0000256" key="5">
    <source>
        <dbReference type="SAM" id="SignalP"/>
    </source>
</evidence>
<evidence type="ECO:0000256" key="2">
    <source>
        <dbReference type="ARBA" id="ARBA00022670"/>
    </source>
</evidence>
<dbReference type="PANTHER" id="PTHR47053:SF1">
    <property type="entry name" value="MUREIN DD-ENDOPEPTIDASE MEPH-RELATED"/>
    <property type="match status" value="1"/>
</dbReference>
<feature type="domain" description="NlpC/P60" evidence="6">
    <location>
        <begin position="54"/>
        <end position="178"/>
    </location>
</feature>
<dbReference type="PROSITE" id="PS51935">
    <property type="entry name" value="NLPC_P60"/>
    <property type="match status" value="1"/>
</dbReference>
<dbReference type="AlphaFoldDB" id="D7DMA3"/>
<accession>D7DMA3</accession>
<keyword evidence="4" id="KW-0788">Thiol protease</keyword>
<reference evidence="7 8" key="2">
    <citation type="journal article" date="2011" name="J. Bacteriol.">
        <title>Genomes of three methylotrophs from a single niche uncover genetic and metabolic divergence of Methylophilaceae.</title>
        <authorList>
            <person name="Lapidus A."/>
            <person name="Clum A."/>
            <person name="Labutti K."/>
            <person name="Kaluzhnaya M.G."/>
            <person name="Lim S."/>
            <person name="Beck D.A."/>
            <person name="Glavina Del Rio T."/>
            <person name="Nolan M."/>
            <person name="Mavromatis K."/>
            <person name="Huntemann M."/>
            <person name="Lucas S."/>
            <person name="Lidstrom M.E."/>
            <person name="Ivanova N."/>
            <person name="Chistoserdova L."/>
        </authorList>
    </citation>
    <scope>NUCLEOTIDE SEQUENCE [LARGE SCALE GENOMIC DNA]</scope>
    <source>
        <strain evidence="7 8">301</strain>
    </source>
</reference>
<dbReference type="SUPFAM" id="SSF54001">
    <property type="entry name" value="Cysteine proteinases"/>
    <property type="match status" value="1"/>
</dbReference>
<name>D7DMA3_METV0</name>
<dbReference type="RefSeq" id="WP_013147130.1">
    <property type="nucleotide sequence ID" value="NC_014207.1"/>
</dbReference>
<dbReference type="Pfam" id="PF00877">
    <property type="entry name" value="NLPC_P60"/>
    <property type="match status" value="1"/>
</dbReference>
<organism evidence="7 8">
    <name type="scientific">Methylotenera versatilis (strain 301)</name>
    <dbReference type="NCBI Taxonomy" id="666681"/>
    <lineage>
        <taxon>Bacteria</taxon>
        <taxon>Pseudomonadati</taxon>
        <taxon>Pseudomonadota</taxon>
        <taxon>Betaproteobacteria</taxon>
        <taxon>Nitrosomonadales</taxon>
        <taxon>Methylophilaceae</taxon>
        <taxon>Methylotenera</taxon>
    </lineage>
</organism>
<feature type="chain" id="PRO_5003094817" evidence="5">
    <location>
        <begin position="25"/>
        <end position="190"/>
    </location>
</feature>
<dbReference type="MEROPS" id="C40.006"/>
<dbReference type="PROSITE" id="PS51257">
    <property type="entry name" value="PROKAR_LIPOPROTEIN"/>
    <property type="match status" value="1"/>
</dbReference>
<sequence length="190" mass="20687" precursor="true">MQKFISHFILCLMLVLATSSCATADTIAGNEAMPTDEQAALSARSEGEVTEKWSTRASEVLMNALSLSGIRYQYGGNSPDTGFDCSGFVRYVFKQATSLSLPRSALAMSQLGKSVRKNDLQPGDLVFFNTLKSAFSHVGIYVGNNRFIHSPRSGGVVRVENLEADYWAKRYDGAQRIDSDKDAATIKAAN</sequence>